<evidence type="ECO:0000313" key="2">
    <source>
        <dbReference type="Proteomes" id="UP001298753"/>
    </source>
</evidence>
<gene>
    <name evidence="1" type="primary">yunB</name>
    <name evidence="1" type="ORF">LKD22_09950</name>
</gene>
<sequence length="232" mass="25995">MRRRRKNGRRLALAMLILLLAVCLGLLTIRFQRIFMEYAVNVCEDSAIKEINTLMEDEVFSHPDEFADLVVLERDSDNRITALRTDIIAVGKVKARIVNGLFDRLDYLEETQTEVPLGTVFAPSLFTGMGPRVKVGLAGLAQMEARFVSAFTSAGINQTRHRILIEVHAGFRILTPFGGEDREIVSTYPVTDTVIVGTVPERYAYISGSGSDLLGEIRDYEENSDISHETRK</sequence>
<dbReference type="Pfam" id="PF09560">
    <property type="entry name" value="Spore_YunB"/>
    <property type="match status" value="1"/>
</dbReference>
<organism evidence="1 2">
    <name type="scientific">Agathobaculum butyriciproducens</name>
    <dbReference type="NCBI Taxonomy" id="1628085"/>
    <lineage>
        <taxon>Bacteria</taxon>
        <taxon>Bacillati</taxon>
        <taxon>Bacillota</taxon>
        <taxon>Clostridia</taxon>
        <taxon>Eubacteriales</taxon>
        <taxon>Butyricicoccaceae</taxon>
        <taxon>Agathobaculum</taxon>
    </lineage>
</organism>
<dbReference type="NCBIfam" id="TIGR02832">
    <property type="entry name" value="spo_yunB"/>
    <property type="match status" value="1"/>
</dbReference>
<accession>A0AAW4W136</accession>
<dbReference type="GeneID" id="98661050"/>
<dbReference type="PIRSF" id="PIRSF021383">
    <property type="entry name" value="YunB"/>
    <property type="match status" value="1"/>
</dbReference>
<dbReference type="InterPro" id="IPR014197">
    <property type="entry name" value="Sporulation_prot_YunB"/>
</dbReference>
<reference evidence="1 2" key="1">
    <citation type="submission" date="2021-10" db="EMBL/GenBank/DDBJ databases">
        <title>Anaerobic single-cell dispensing facilitates the cultivation of human gut bacteria.</title>
        <authorList>
            <person name="Afrizal A."/>
        </authorList>
    </citation>
    <scope>NUCLEOTIDE SEQUENCE [LARGE SCALE GENOMIC DNA]</scope>
    <source>
        <strain evidence="1 2">CLA-AA-H270</strain>
    </source>
</reference>
<proteinExistence type="predicted"/>
<dbReference type="AlphaFoldDB" id="A0AAW4W136"/>
<dbReference type="RefSeq" id="WP_227600989.1">
    <property type="nucleotide sequence ID" value="NZ_JAJEPX010000034.1"/>
</dbReference>
<comment type="caution">
    <text evidence="1">The sequence shown here is derived from an EMBL/GenBank/DDBJ whole genome shotgun (WGS) entry which is preliminary data.</text>
</comment>
<keyword evidence="2" id="KW-1185">Reference proteome</keyword>
<dbReference type="EMBL" id="JAJEPX010000034">
    <property type="protein sequence ID" value="MCC2177442.1"/>
    <property type="molecule type" value="Genomic_DNA"/>
</dbReference>
<protein>
    <submittedName>
        <fullName evidence="1">Sporulation protein YunB</fullName>
    </submittedName>
</protein>
<dbReference type="Proteomes" id="UP001298753">
    <property type="component" value="Unassembled WGS sequence"/>
</dbReference>
<name>A0AAW4W136_9FIRM</name>
<evidence type="ECO:0000313" key="1">
    <source>
        <dbReference type="EMBL" id="MCC2177442.1"/>
    </source>
</evidence>